<keyword evidence="1" id="KW-0732">Signal</keyword>
<accession>E6X096</accession>
<sequence length="218" mass="24886">MRLIVKYSLLAILTVTLGGCFGIGEKKQEYNKSAQAWYDAIQSSISHDELEKADKQYLSLRSEHIDSALLPTAMLALAQAHMADEEYLLANYYLDEFLKKYARGAWAEYARFLKLKASFLGIHDINKDQKLVADTLAQCQSFYASHRGSRYAPLVQTMIVRLEMAQYLLNADIAHLYDRIGKAEAAKIYREKNTHYVFKPEQIEDPESGFLSSLNPFD</sequence>
<dbReference type="AlphaFoldDB" id="E6X096"/>
<dbReference type="OrthoDB" id="5342947at2"/>
<dbReference type="STRING" id="749222.Nitsa_0415"/>
<feature type="domain" description="Outer membrane lipoprotein BamD-like" evidence="2">
    <location>
        <begin position="32"/>
        <end position="185"/>
    </location>
</feature>
<dbReference type="Proteomes" id="UP000008633">
    <property type="component" value="Chromosome"/>
</dbReference>
<evidence type="ECO:0000256" key="1">
    <source>
        <dbReference type="ARBA" id="ARBA00022729"/>
    </source>
</evidence>
<dbReference type="eggNOG" id="COG4105">
    <property type="taxonomic scope" value="Bacteria"/>
</dbReference>
<dbReference type="Gene3D" id="1.25.40.10">
    <property type="entry name" value="Tetratricopeptide repeat domain"/>
    <property type="match status" value="1"/>
</dbReference>
<organism evidence="3 4">
    <name type="scientific">Nitratifractor salsuginis (strain DSM 16511 / JCM 12458 / E9I37-1)</name>
    <dbReference type="NCBI Taxonomy" id="749222"/>
    <lineage>
        <taxon>Bacteria</taxon>
        <taxon>Pseudomonadati</taxon>
        <taxon>Campylobacterota</taxon>
        <taxon>Epsilonproteobacteria</taxon>
        <taxon>Campylobacterales</taxon>
        <taxon>Sulfurovaceae</taxon>
        <taxon>Nitratifractor</taxon>
    </lineage>
</organism>
<dbReference type="InterPro" id="IPR039565">
    <property type="entry name" value="BamD-like"/>
</dbReference>
<reference evidence="4" key="2">
    <citation type="submission" date="2011-01" db="EMBL/GenBank/DDBJ databases">
        <title>The complete genome of Nitratifractor salsuginis DSM 16511.</title>
        <authorList>
            <consortium name="US DOE Joint Genome Institute (JGI-PGF)"/>
            <person name="Lucas S."/>
            <person name="Copeland A."/>
            <person name="Lapidus A."/>
            <person name="Bruce D."/>
            <person name="Goodwin L."/>
            <person name="Pitluck S."/>
            <person name="Kyrpides N."/>
            <person name="Mavromatis K."/>
            <person name="Ivanova N."/>
            <person name="Mikhailova N."/>
            <person name="Zeytun A."/>
            <person name="Detter J.C."/>
            <person name="Tapia R."/>
            <person name="Han C."/>
            <person name="Land M."/>
            <person name="Hauser L."/>
            <person name="Markowitz V."/>
            <person name="Cheng J.-F."/>
            <person name="Hugenholtz P."/>
            <person name="Woyke T."/>
            <person name="Wu D."/>
            <person name="Tindall B."/>
            <person name="Schuetze A."/>
            <person name="Brambilla E."/>
            <person name="Klenk H.-P."/>
            <person name="Eisen J.A."/>
        </authorList>
    </citation>
    <scope>NUCLEOTIDE SEQUENCE [LARGE SCALE GENOMIC DNA]</scope>
    <source>
        <strain evidence="4">DSM 16511 / JCM 12458 / E9I37-1</strain>
    </source>
</reference>
<protein>
    <recommendedName>
        <fullName evidence="2">Outer membrane lipoprotein BamD-like domain-containing protein</fullName>
    </recommendedName>
</protein>
<dbReference type="RefSeq" id="WP_013553381.1">
    <property type="nucleotide sequence ID" value="NC_014935.1"/>
</dbReference>
<evidence type="ECO:0000313" key="4">
    <source>
        <dbReference type="Proteomes" id="UP000008633"/>
    </source>
</evidence>
<reference evidence="3 4" key="1">
    <citation type="journal article" date="2011" name="Stand. Genomic Sci.">
        <title>Complete genome sequence of Nitratifractor salsuginis type strain (E9I37-1).</title>
        <authorList>
            <person name="Anderson I."/>
            <person name="Sikorski J."/>
            <person name="Zeytun A."/>
            <person name="Nolan M."/>
            <person name="Lapidus A."/>
            <person name="Lucas S."/>
            <person name="Hammon N."/>
            <person name="Deshpande S."/>
            <person name="Cheng J.F."/>
            <person name="Tapia R."/>
            <person name="Han C."/>
            <person name="Goodwin L."/>
            <person name="Pitluck S."/>
            <person name="Liolios K."/>
            <person name="Pagani I."/>
            <person name="Ivanova N."/>
            <person name="Huntemann M."/>
            <person name="Mavromatis K."/>
            <person name="Ovchinikova G."/>
            <person name="Pati A."/>
            <person name="Chen A."/>
            <person name="Palaniappan K."/>
            <person name="Land M."/>
            <person name="Hauser L."/>
            <person name="Brambilla E.M."/>
            <person name="Ngatchou-Djao O.D."/>
            <person name="Rohde M."/>
            <person name="Tindall B.J."/>
            <person name="Goker M."/>
            <person name="Detter J.C."/>
            <person name="Woyke T."/>
            <person name="Bristow J."/>
            <person name="Eisen J.A."/>
            <person name="Markowitz V."/>
            <person name="Hugenholtz P."/>
            <person name="Klenk H.P."/>
            <person name="Kyrpides N.C."/>
        </authorList>
    </citation>
    <scope>NUCLEOTIDE SEQUENCE [LARGE SCALE GENOMIC DNA]</scope>
    <source>
        <strain evidence="4">DSM 16511 / JCM 12458 / E9I37-1</strain>
    </source>
</reference>
<evidence type="ECO:0000313" key="3">
    <source>
        <dbReference type="EMBL" id="ADV45685.1"/>
    </source>
</evidence>
<dbReference type="EMBL" id="CP002452">
    <property type="protein sequence ID" value="ADV45685.1"/>
    <property type="molecule type" value="Genomic_DNA"/>
</dbReference>
<name>E6X096_NITSE</name>
<keyword evidence="4" id="KW-1185">Reference proteome</keyword>
<dbReference type="KEGG" id="nsa:Nitsa_0415"/>
<dbReference type="Pfam" id="PF13525">
    <property type="entry name" value="YfiO"/>
    <property type="match status" value="1"/>
</dbReference>
<evidence type="ECO:0000259" key="2">
    <source>
        <dbReference type="Pfam" id="PF13525"/>
    </source>
</evidence>
<dbReference type="HOGENOM" id="CLU_081544_0_0_7"/>
<dbReference type="InterPro" id="IPR011990">
    <property type="entry name" value="TPR-like_helical_dom_sf"/>
</dbReference>
<gene>
    <name evidence="3" type="ordered locus">Nitsa_0415</name>
</gene>
<dbReference type="PROSITE" id="PS51257">
    <property type="entry name" value="PROKAR_LIPOPROTEIN"/>
    <property type="match status" value="1"/>
</dbReference>
<proteinExistence type="predicted"/>